<keyword evidence="2 11" id="KW-0963">Cytoplasm</keyword>
<dbReference type="Pfam" id="PF06315">
    <property type="entry name" value="AceK_kinase"/>
    <property type="match status" value="1"/>
</dbReference>
<dbReference type="GO" id="GO:0016208">
    <property type="term" value="F:AMP binding"/>
    <property type="evidence" value="ECO:0007669"/>
    <property type="project" value="TreeGrafter"/>
</dbReference>
<evidence type="ECO:0000256" key="8">
    <source>
        <dbReference type="ARBA" id="ARBA00022801"/>
    </source>
</evidence>
<dbReference type="RefSeq" id="WP_106728705.1">
    <property type="nucleotide sequence ID" value="NZ_PXYG01000002.1"/>
</dbReference>
<comment type="catalytic activity">
    <reaction evidence="11">
        <text>L-seryl-[isocitrate dehydrogenase] + ATP = O-phospho-L-seryl-[isocitrate dehydrogenase] + ADP + H(+)</text>
        <dbReference type="Rhea" id="RHEA:43540"/>
        <dbReference type="Rhea" id="RHEA-COMP:10605"/>
        <dbReference type="Rhea" id="RHEA-COMP:10606"/>
        <dbReference type="ChEBI" id="CHEBI:15378"/>
        <dbReference type="ChEBI" id="CHEBI:29999"/>
        <dbReference type="ChEBI" id="CHEBI:30616"/>
        <dbReference type="ChEBI" id="CHEBI:83421"/>
        <dbReference type="ChEBI" id="CHEBI:456216"/>
        <dbReference type="EC" id="2.7.11.5"/>
    </reaction>
</comment>
<dbReference type="EC" id="2.7.11.5" evidence="11"/>
<feature type="domain" description="Isocitrate dehydrogenase kinase/phosphatase (AceK) regulatory" evidence="13">
    <location>
        <begin position="10"/>
        <end position="309"/>
    </location>
</feature>
<name>A0A2P7R796_9GAMM</name>
<feature type="binding site" evidence="11">
    <location>
        <begin position="315"/>
        <end position="321"/>
    </location>
    <ligand>
        <name>ATP</name>
        <dbReference type="ChEBI" id="CHEBI:30616"/>
    </ligand>
</feature>
<accession>A0A2P7R796</accession>
<evidence type="ECO:0000259" key="12">
    <source>
        <dbReference type="Pfam" id="PF06315"/>
    </source>
</evidence>
<organism evidence="14 15">
    <name type="scientific">Zobellella endophytica</name>
    <dbReference type="NCBI Taxonomy" id="2116700"/>
    <lineage>
        <taxon>Bacteria</taxon>
        <taxon>Pseudomonadati</taxon>
        <taxon>Pseudomonadota</taxon>
        <taxon>Gammaproteobacteria</taxon>
        <taxon>Aeromonadales</taxon>
        <taxon>Aeromonadaceae</taxon>
        <taxon>Zobellella</taxon>
    </lineage>
</organism>
<keyword evidence="4 11" id="KW-0816">Tricarboxylic acid cycle</keyword>
<dbReference type="GO" id="GO:0005524">
    <property type="term" value="F:ATP binding"/>
    <property type="evidence" value="ECO:0007669"/>
    <property type="project" value="UniProtKB-UniRule"/>
</dbReference>
<dbReference type="InterPro" id="IPR046855">
    <property type="entry name" value="AceK_kinase"/>
</dbReference>
<feature type="active site" evidence="11">
    <location>
        <position position="371"/>
    </location>
</feature>
<evidence type="ECO:0000256" key="4">
    <source>
        <dbReference type="ARBA" id="ARBA00022532"/>
    </source>
</evidence>
<keyword evidence="7 11" id="KW-0418">Kinase</keyword>
<evidence type="ECO:0000256" key="3">
    <source>
        <dbReference type="ARBA" id="ARBA00022527"/>
    </source>
</evidence>
<evidence type="ECO:0000313" key="15">
    <source>
        <dbReference type="Proteomes" id="UP000240243"/>
    </source>
</evidence>
<keyword evidence="9 11" id="KW-0067">ATP-binding</keyword>
<dbReference type="NCBIfam" id="NF002804">
    <property type="entry name" value="PRK02946.1"/>
    <property type="match status" value="1"/>
</dbReference>
<dbReference type="GO" id="GO:0006006">
    <property type="term" value="P:glucose metabolic process"/>
    <property type="evidence" value="ECO:0007669"/>
    <property type="project" value="InterPro"/>
</dbReference>
<evidence type="ECO:0000256" key="10">
    <source>
        <dbReference type="ARBA" id="ARBA00022912"/>
    </source>
</evidence>
<evidence type="ECO:0000256" key="11">
    <source>
        <dbReference type="HAMAP-Rule" id="MF_00747"/>
    </source>
</evidence>
<comment type="function">
    <text evidence="11">Bifunctional enzyme which can phosphorylate or dephosphorylate isocitrate dehydrogenase (IDH) on a specific serine residue. This is a regulatory mechanism which enables bacteria to bypass the Krebs cycle via the glyoxylate shunt in response to the source of carbon. When bacteria are grown on glucose, IDH is fully active and unphosphorylated, but when grown on acetate or ethanol, the activity of IDH declines drastically concomitant with its phosphorylation.</text>
</comment>
<keyword evidence="8 11" id="KW-0378">Hydrolase</keyword>
<keyword evidence="6 11" id="KW-0547">Nucleotide-binding</keyword>
<dbReference type="HAMAP" id="MF_00747">
    <property type="entry name" value="AceK"/>
    <property type="match status" value="1"/>
</dbReference>
<evidence type="ECO:0000256" key="2">
    <source>
        <dbReference type="ARBA" id="ARBA00022490"/>
    </source>
</evidence>
<dbReference type="InterPro" id="IPR046854">
    <property type="entry name" value="AceK_regulatory"/>
</dbReference>
<dbReference type="GO" id="GO:0008772">
    <property type="term" value="F:[isocitrate dehydrogenase (NADP+)] kinase activity"/>
    <property type="evidence" value="ECO:0007669"/>
    <property type="project" value="UniProtKB-UniRule"/>
</dbReference>
<feature type="binding site" evidence="11">
    <location>
        <position position="336"/>
    </location>
    <ligand>
        <name>ATP</name>
        <dbReference type="ChEBI" id="CHEBI:30616"/>
    </ligand>
</feature>
<dbReference type="AlphaFoldDB" id="A0A2P7R796"/>
<comment type="caution">
    <text evidence="14">The sequence shown here is derived from an EMBL/GenBank/DDBJ whole genome shotgun (WGS) entry which is preliminary data.</text>
</comment>
<evidence type="ECO:0000256" key="7">
    <source>
        <dbReference type="ARBA" id="ARBA00022777"/>
    </source>
</evidence>
<comment type="similarity">
    <text evidence="11">Belongs to the AceK family.</text>
</comment>
<evidence type="ECO:0000256" key="6">
    <source>
        <dbReference type="ARBA" id="ARBA00022741"/>
    </source>
</evidence>
<evidence type="ECO:0000259" key="13">
    <source>
        <dbReference type="Pfam" id="PF20423"/>
    </source>
</evidence>
<dbReference type="Proteomes" id="UP000240243">
    <property type="component" value="Unassembled WGS sequence"/>
</dbReference>
<dbReference type="Pfam" id="PF20423">
    <property type="entry name" value="AceK_regulatory"/>
    <property type="match status" value="1"/>
</dbReference>
<gene>
    <name evidence="11" type="primary">aceK</name>
    <name evidence="14" type="ORF">C7H85_05425</name>
</gene>
<dbReference type="PIRSF" id="PIRSF000719">
    <property type="entry name" value="AceK"/>
    <property type="match status" value="1"/>
</dbReference>
<evidence type="ECO:0000313" key="14">
    <source>
        <dbReference type="EMBL" id="PSJ46087.1"/>
    </source>
</evidence>
<dbReference type="GO" id="GO:0006099">
    <property type="term" value="P:tricarboxylic acid cycle"/>
    <property type="evidence" value="ECO:0007669"/>
    <property type="project" value="UniProtKB-UniRule"/>
</dbReference>
<proteinExistence type="inferred from homology"/>
<evidence type="ECO:0000256" key="9">
    <source>
        <dbReference type="ARBA" id="ARBA00022840"/>
    </source>
</evidence>
<dbReference type="GO" id="GO:0005737">
    <property type="term" value="C:cytoplasm"/>
    <property type="evidence" value="ECO:0007669"/>
    <property type="project" value="UniProtKB-SubCell"/>
</dbReference>
<dbReference type="EC" id="3.1.3.-" evidence="11"/>
<dbReference type="PANTHER" id="PTHR39559">
    <property type="match status" value="1"/>
</dbReference>
<dbReference type="InterPro" id="IPR010452">
    <property type="entry name" value="Isocitrate_DH_AceK"/>
</dbReference>
<dbReference type="GO" id="GO:0006097">
    <property type="term" value="P:glyoxylate cycle"/>
    <property type="evidence" value="ECO:0007669"/>
    <property type="project" value="UniProtKB-UniRule"/>
</dbReference>
<evidence type="ECO:0000256" key="1">
    <source>
        <dbReference type="ARBA" id="ARBA00022435"/>
    </source>
</evidence>
<dbReference type="EMBL" id="PXYG01000002">
    <property type="protein sequence ID" value="PSJ46087.1"/>
    <property type="molecule type" value="Genomic_DNA"/>
</dbReference>
<reference evidence="14 15" key="1">
    <citation type="submission" date="2018-03" db="EMBL/GenBank/DDBJ databases">
        <title>The draft genome of Zobellella sp. 59N8.</title>
        <authorList>
            <person name="Liu L."/>
            <person name="Li L."/>
            <person name="Zhang X."/>
            <person name="Liang L."/>
            <person name="Wang T."/>
        </authorList>
    </citation>
    <scope>NUCLEOTIDE SEQUENCE [LARGE SCALE GENOMIC DNA]</scope>
    <source>
        <strain evidence="14 15">59N8</strain>
    </source>
</reference>
<evidence type="ECO:0000256" key="5">
    <source>
        <dbReference type="ARBA" id="ARBA00022679"/>
    </source>
</evidence>
<feature type="domain" description="Isocitrate dehydrogenase kinase/phosphatase (AceK) kinase" evidence="12">
    <location>
        <begin position="310"/>
        <end position="564"/>
    </location>
</feature>
<dbReference type="PANTHER" id="PTHR39559:SF1">
    <property type="entry name" value="ISOCITRATE DEHYDROGENASE KINASE_PHOSPHATASE"/>
    <property type="match status" value="1"/>
</dbReference>
<dbReference type="OrthoDB" id="5287793at2"/>
<comment type="subcellular location">
    <subcellularLocation>
        <location evidence="11">Cytoplasm</location>
    </subcellularLocation>
</comment>
<keyword evidence="15" id="KW-1185">Reference proteome</keyword>
<keyword evidence="5 11" id="KW-0808">Transferase</keyword>
<dbReference type="GO" id="GO:0004721">
    <property type="term" value="F:phosphoprotein phosphatase activity"/>
    <property type="evidence" value="ECO:0007669"/>
    <property type="project" value="UniProtKB-KW"/>
</dbReference>
<keyword evidence="1 11" id="KW-0329">Glyoxylate bypass</keyword>
<keyword evidence="3 11" id="KW-0723">Serine/threonine-protein kinase</keyword>
<sequence>MSNHARELAGIIMNRFDAFYRRFLDITLGAKVRFESKDWLGVQLAGRQRIRLYDHHVNETLQAVRDHMGGAPLGQEGLKALKQAFNDRLTEHANPEIAESFYNSVYRRSLRHHNIRAENLYVHGFIRRATDPDLTPYCWQYRTNTGALGDCLRQVLERLQLAVPFSDLTRDLGYVDRYLQDHGPAELRGGEIGLTFVNTLFYRNKGAYLIGRLEQGGLQWPFILPILHDDQGGLNLDTLILSKDDASILFGFARAYFMVWCPVPALLVHFLRSLLPNKADYELYTAIGCQKHGKTEFHRDFLNHLHQSRDQFELAPGIKGMVMSVFTLPSFDVVFKVIKDRFTPPKEVNHETVKAKYRLVKQHDRVGRMADTLEFTNFELPLHRISPMLLAELQQVAPSLLSIKGDTLVIRHLYSERRMTPLNIYLEHATDEAVQDAIDEYANAIKQLAAANIFPGDMLFKNFGVTRHGRVIFYDYDEIAYMTECHFRDIPKARYPEDELSAEPWYSVGPSDIFPEEFATFLLSSPRIREAFKQQHNDLFTAGYWRQLQQNIEAGCFVDVFPYRRRQRFRFLYQQGNDKPGDGASPP</sequence>
<dbReference type="GO" id="GO:0004674">
    <property type="term" value="F:protein serine/threonine kinase activity"/>
    <property type="evidence" value="ECO:0007669"/>
    <property type="project" value="UniProtKB-KW"/>
</dbReference>
<protein>
    <recommendedName>
        <fullName evidence="11">Isocitrate dehydrogenase kinase/phosphatase</fullName>
        <shortName evidence="11">IDH kinase/phosphatase</shortName>
        <shortName evidence="11">IDHK/P</shortName>
        <ecNumber evidence="11">2.7.11.5</ecNumber>
        <ecNumber evidence="11">3.1.3.-</ecNumber>
    </recommendedName>
</protein>
<keyword evidence="10 11" id="KW-0904">Protein phosphatase</keyword>